<protein>
    <submittedName>
        <fullName evidence="1">Uncharacterized protein</fullName>
    </submittedName>
</protein>
<dbReference type="EMBL" id="JAPUUL010000172">
    <property type="protein sequence ID" value="KAJ8132152.1"/>
    <property type="molecule type" value="Genomic_DNA"/>
</dbReference>
<sequence length="305" mass="34387">MYFKNLSTMITAVRILKAADAYIDGNITWDDTPVTGTECALYFCTNVYKSRVVQGELEEEIIASWYERDSSSYGFSINGSVEDLEYLNKWDEWNNHSLYAGHGDEQRYDLTLSIPQEDLSRFGLLADARTKFHLTHRAVASTVRFVNEEVFSELMVWPIRGDAGANGVSPMVQAFNQSTNISASFERAAESITNWMRDISNMTQVGTAQEWAVRIHVEWAYIVAPLATFILGLNFCLFSFSETRKLGLQPWKSDVVGMLTHSIDAETRAQLRHAYRHGDLDKAAKAMVVALEDAGNGLELKAKRD</sequence>
<reference evidence="1" key="1">
    <citation type="submission" date="2022-12" db="EMBL/GenBank/DDBJ databases">
        <title>Genome Sequence of Lasiodiplodia mahajangana.</title>
        <authorList>
            <person name="Buettner E."/>
        </authorList>
    </citation>
    <scope>NUCLEOTIDE SEQUENCE</scope>
    <source>
        <strain evidence="1">VT137</strain>
    </source>
</reference>
<proteinExistence type="predicted"/>
<gene>
    <name evidence="1" type="ORF">O1611_g1474</name>
</gene>
<evidence type="ECO:0000313" key="1">
    <source>
        <dbReference type="EMBL" id="KAJ8132152.1"/>
    </source>
</evidence>
<name>A0ACC2JXV4_9PEZI</name>
<accession>A0ACC2JXV4</accession>
<dbReference type="Proteomes" id="UP001153332">
    <property type="component" value="Unassembled WGS sequence"/>
</dbReference>
<comment type="caution">
    <text evidence="1">The sequence shown here is derived from an EMBL/GenBank/DDBJ whole genome shotgun (WGS) entry which is preliminary data.</text>
</comment>
<organism evidence="1 2">
    <name type="scientific">Lasiodiplodia mahajangana</name>
    <dbReference type="NCBI Taxonomy" id="1108764"/>
    <lineage>
        <taxon>Eukaryota</taxon>
        <taxon>Fungi</taxon>
        <taxon>Dikarya</taxon>
        <taxon>Ascomycota</taxon>
        <taxon>Pezizomycotina</taxon>
        <taxon>Dothideomycetes</taxon>
        <taxon>Dothideomycetes incertae sedis</taxon>
        <taxon>Botryosphaeriales</taxon>
        <taxon>Botryosphaeriaceae</taxon>
        <taxon>Lasiodiplodia</taxon>
    </lineage>
</organism>
<evidence type="ECO:0000313" key="2">
    <source>
        <dbReference type="Proteomes" id="UP001153332"/>
    </source>
</evidence>
<keyword evidence="2" id="KW-1185">Reference proteome</keyword>